<dbReference type="SUPFAM" id="SSF143456">
    <property type="entry name" value="VC0467-like"/>
    <property type="match status" value="1"/>
</dbReference>
<comment type="caution">
    <text evidence="2">The sequence shown here is derived from an EMBL/GenBank/DDBJ whole genome shotgun (WGS) entry which is preliminary data.</text>
</comment>
<dbReference type="Pfam" id="PF02622">
    <property type="entry name" value="DUF179"/>
    <property type="match status" value="1"/>
</dbReference>
<dbReference type="AlphaFoldDB" id="A0ABD3NNF4"/>
<dbReference type="Gene3D" id="3.40.1740.10">
    <property type="entry name" value="VC0467-like"/>
    <property type="match status" value="1"/>
</dbReference>
<proteinExistence type="predicted"/>
<dbReference type="Proteomes" id="UP001530400">
    <property type="component" value="Unassembled WGS sequence"/>
</dbReference>
<evidence type="ECO:0000256" key="1">
    <source>
        <dbReference type="SAM" id="MobiDB-lite"/>
    </source>
</evidence>
<gene>
    <name evidence="2" type="ORF">ACHAWO_010630</name>
</gene>
<feature type="compositionally biased region" description="Polar residues" evidence="1">
    <location>
        <begin position="493"/>
        <end position="518"/>
    </location>
</feature>
<evidence type="ECO:0000313" key="3">
    <source>
        <dbReference type="Proteomes" id="UP001530400"/>
    </source>
</evidence>
<dbReference type="EMBL" id="JALLPJ020001091">
    <property type="protein sequence ID" value="KAL3776602.1"/>
    <property type="molecule type" value="Genomic_DNA"/>
</dbReference>
<keyword evidence="3" id="KW-1185">Reference proteome</keyword>
<sequence length="699" mass="78761">MPPPPSTASPSLLRTLYRSLLRSSKPFSIHPVWASLLHRSSTSHDWHECIYRLEQIRNRKRHDVLKHDRAGEEDRQLPQEWARNLSRSYNDLKEEYALRLSDFYRNRYPDDDATAEDSAEFINMAVGSSNYITSEYERNQMMYGDGFDEEDDPKAVLYRHLFREYMSGGDGCHDAVLEIEDKRKWTMDEEGFIQNGKVRAVPVMRWPCLIEEEDGSMSLREMIRREFRAPTVEQRVGLEADGKEVQKARRESESVRYFPPSSYIDNHIRVQTAFHALMELNRKLVWGAEILGLVPHTDADEEAARHRKRLLQAAKGVSLFPNTSSIEQSLRCGTYLIAHPLMTGYFSRSVIIILDHSTSSSSKKEKKHQDDLEIGPGGTYGLIVNRLALQPISQEKRLEILRSKLEENMNEMKESGPDSITSDATRHSSTLLDIMKPTSSVGSALQRPISLLQAVQPNHLPESVQDAFGNCSFRDGGPVNFSMQMLHRKCQDSAKSVNGQNNESKEQVNSAVETMNQSEKSKDPNDTEVGIGGVQIPTEDDCLGTDAIYFGGDVVKASLSVLDGSADQADFSFIVGASCWTPGQLQREIERGCWLPFRAPANIAMTGMCEHNDVLSSDVDMGQEKVGEKTKLSMYPPRPSNSTTLKPSRDNTRERPSSDLWLSIMCALGKGEGELAYALLDEKKVLHALGDTCDNFDRK</sequence>
<feature type="region of interest" description="Disordered" evidence="1">
    <location>
        <begin position="492"/>
        <end position="528"/>
    </location>
</feature>
<accession>A0ABD3NNF4</accession>
<dbReference type="InterPro" id="IPR003774">
    <property type="entry name" value="AlgH-like"/>
</dbReference>
<feature type="region of interest" description="Disordered" evidence="1">
    <location>
        <begin position="628"/>
        <end position="656"/>
    </location>
</feature>
<evidence type="ECO:0000313" key="2">
    <source>
        <dbReference type="EMBL" id="KAL3776602.1"/>
    </source>
</evidence>
<organism evidence="2 3">
    <name type="scientific">Cyclotella atomus</name>
    <dbReference type="NCBI Taxonomy" id="382360"/>
    <lineage>
        <taxon>Eukaryota</taxon>
        <taxon>Sar</taxon>
        <taxon>Stramenopiles</taxon>
        <taxon>Ochrophyta</taxon>
        <taxon>Bacillariophyta</taxon>
        <taxon>Coscinodiscophyceae</taxon>
        <taxon>Thalassiosirophycidae</taxon>
        <taxon>Stephanodiscales</taxon>
        <taxon>Stephanodiscaceae</taxon>
        <taxon>Cyclotella</taxon>
    </lineage>
</organism>
<dbReference type="PANTHER" id="PTHR31984">
    <property type="entry name" value="TRANSPORTER, PUTATIVE (DUF179)-RELATED"/>
    <property type="match status" value="1"/>
</dbReference>
<name>A0ABD3NNF4_9STRA</name>
<dbReference type="PANTHER" id="PTHR31984:SF17">
    <property type="entry name" value="TRANSCRIPTIONAL REGULATOR"/>
    <property type="match status" value="1"/>
</dbReference>
<evidence type="ECO:0008006" key="4">
    <source>
        <dbReference type="Google" id="ProtNLM"/>
    </source>
</evidence>
<feature type="compositionally biased region" description="Basic and acidic residues" evidence="1">
    <location>
        <begin position="647"/>
        <end position="656"/>
    </location>
</feature>
<reference evidence="2 3" key="1">
    <citation type="submission" date="2024-10" db="EMBL/GenBank/DDBJ databases">
        <title>Updated reference genomes for cyclostephanoid diatoms.</title>
        <authorList>
            <person name="Roberts W.R."/>
            <person name="Alverson A.J."/>
        </authorList>
    </citation>
    <scope>NUCLEOTIDE SEQUENCE [LARGE SCALE GENOMIC DNA]</scope>
    <source>
        <strain evidence="2 3">AJA010-31</strain>
    </source>
</reference>
<protein>
    <recommendedName>
        <fullName evidence="4">Transcriptional regulator</fullName>
    </recommendedName>
</protein>